<proteinExistence type="predicted"/>
<dbReference type="AlphaFoldDB" id="A0AA37SU38"/>
<organism evidence="1 2">
    <name type="scientific">Portibacter lacus</name>
    <dbReference type="NCBI Taxonomy" id="1099794"/>
    <lineage>
        <taxon>Bacteria</taxon>
        <taxon>Pseudomonadati</taxon>
        <taxon>Bacteroidota</taxon>
        <taxon>Saprospiria</taxon>
        <taxon>Saprospirales</taxon>
        <taxon>Haliscomenobacteraceae</taxon>
        <taxon>Portibacter</taxon>
    </lineage>
</organism>
<evidence type="ECO:0000313" key="1">
    <source>
        <dbReference type="EMBL" id="GLR18786.1"/>
    </source>
</evidence>
<reference evidence="1" key="1">
    <citation type="journal article" date="2014" name="Int. J. Syst. Evol. Microbiol.">
        <title>Complete genome sequence of Corynebacterium casei LMG S-19264T (=DSM 44701T), isolated from a smear-ripened cheese.</title>
        <authorList>
            <consortium name="US DOE Joint Genome Institute (JGI-PGF)"/>
            <person name="Walter F."/>
            <person name="Albersmeier A."/>
            <person name="Kalinowski J."/>
            <person name="Ruckert C."/>
        </authorList>
    </citation>
    <scope>NUCLEOTIDE SEQUENCE</scope>
    <source>
        <strain evidence="1">NBRC 108769</strain>
    </source>
</reference>
<keyword evidence="2" id="KW-1185">Reference proteome</keyword>
<protein>
    <submittedName>
        <fullName evidence="1">Uncharacterized protein</fullName>
    </submittedName>
</protein>
<comment type="caution">
    <text evidence="1">The sequence shown here is derived from an EMBL/GenBank/DDBJ whole genome shotgun (WGS) entry which is preliminary data.</text>
</comment>
<evidence type="ECO:0000313" key="2">
    <source>
        <dbReference type="Proteomes" id="UP001156666"/>
    </source>
</evidence>
<name>A0AA37SU38_9BACT</name>
<dbReference type="Proteomes" id="UP001156666">
    <property type="component" value="Unassembled WGS sequence"/>
</dbReference>
<reference evidence="1" key="2">
    <citation type="submission" date="2023-01" db="EMBL/GenBank/DDBJ databases">
        <title>Draft genome sequence of Portibacter lacus strain NBRC 108769.</title>
        <authorList>
            <person name="Sun Q."/>
            <person name="Mori K."/>
        </authorList>
    </citation>
    <scope>NUCLEOTIDE SEQUENCE</scope>
    <source>
        <strain evidence="1">NBRC 108769</strain>
    </source>
</reference>
<dbReference type="EMBL" id="BSOH01000023">
    <property type="protein sequence ID" value="GLR18786.1"/>
    <property type="molecule type" value="Genomic_DNA"/>
</dbReference>
<sequence>MVNGCTEEVPELSSANRILADSIYRVEAKLVIKEVDSLCALVYKENFDQAIDSISKVRLKEIEKYIPSK</sequence>
<accession>A0AA37SU38</accession>
<gene>
    <name evidence="1" type="ORF">GCM10007940_34020</name>
</gene>